<evidence type="ECO:0000256" key="1">
    <source>
        <dbReference type="ARBA" id="ARBA00001920"/>
    </source>
</evidence>
<evidence type="ECO:0000256" key="2">
    <source>
        <dbReference type="ARBA" id="ARBA00005056"/>
    </source>
</evidence>
<comment type="function">
    <text evidence="13">Catalyzes the conversion of L-aspartate-beta-semialdehyde (L-Asa) to L-homoserine (L-Hse), the third step in the biosynthesis of threonine and methionine from aspartate.</text>
</comment>
<dbReference type="CDD" id="cd04881">
    <property type="entry name" value="ACT_HSDH-Hom"/>
    <property type="match status" value="1"/>
</dbReference>
<evidence type="ECO:0000256" key="4">
    <source>
        <dbReference type="ARBA" id="ARBA00006753"/>
    </source>
</evidence>
<comment type="cofactor">
    <cofactor evidence="1">
        <name>a metal cation</name>
        <dbReference type="ChEBI" id="CHEBI:25213"/>
    </cofactor>
</comment>
<keyword evidence="12 18" id="KW-0486">Methionine biosynthesis</keyword>
<evidence type="ECO:0000256" key="19">
    <source>
        <dbReference type="RuleBase" id="RU004171"/>
    </source>
</evidence>
<dbReference type="NCBIfam" id="NF004976">
    <property type="entry name" value="PRK06349.1"/>
    <property type="match status" value="1"/>
</dbReference>
<evidence type="ECO:0000256" key="17">
    <source>
        <dbReference type="PIRSR" id="PIRSR000098-2"/>
    </source>
</evidence>
<dbReference type="SUPFAM" id="SSF55347">
    <property type="entry name" value="Glyceraldehyde-3-phosphate dehydrogenase-like, C-terminal domain"/>
    <property type="match status" value="1"/>
</dbReference>
<reference evidence="21" key="1">
    <citation type="submission" date="2023-01" db="EMBL/GenBank/DDBJ databases">
        <title>Comparative Genomic Analysis of the Clinically-Derived Winkia Strain NY0527 Provides Evidence into the Taxonomic Reassignment of Winkia neuii and Characterizes Their Virulence Traits.</title>
        <authorList>
            <person name="Cai X."/>
            <person name="Peng Y."/>
            <person name="Li M."/>
            <person name="Qiu Y."/>
            <person name="Wang Y."/>
            <person name="Xu L."/>
            <person name="Hou Q."/>
        </authorList>
    </citation>
    <scope>NUCLEOTIDE SEQUENCE</scope>
    <source>
        <strain evidence="21">NY0527</strain>
    </source>
</reference>
<protein>
    <recommendedName>
        <fullName evidence="6 18">Homoserine dehydrogenase</fullName>
        <ecNumber evidence="5 18">1.1.1.3</ecNumber>
    </recommendedName>
</protein>
<dbReference type="SUPFAM" id="SSF51735">
    <property type="entry name" value="NAD(P)-binding Rossmann-fold domains"/>
    <property type="match status" value="1"/>
</dbReference>
<dbReference type="RefSeq" id="WP_004806091.1">
    <property type="nucleotide sequence ID" value="NZ_CP116394.1"/>
</dbReference>
<dbReference type="PIRSF" id="PIRSF000098">
    <property type="entry name" value="Homoser_dehydrog"/>
    <property type="match status" value="1"/>
</dbReference>
<dbReference type="GO" id="GO:0009088">
    <property type="term" value="P:threonine biosynthetic process"/>
    <property type="evidence" value="ECO:0007669"/>
    <property type="project" value="UniProtKB-KW"/>
</dbReference>
<gene>
    <name evidence="21" type="ORF">PIG85_04130</name>
</gene>
<evidence type="ECO:0000256" key="13">
    <source>
        <dbReference type="ARBA" id="ARBA00044930"/>
    </source>
</evidence>
<keyword evidence="11" id="KW-0915">Sodium</keyword>
<comment type="catalytic activity">
    <reaction evidence="14">
        <text>L-homoserine + NADP(+) = L-aspartate 4-semialdehyde + NADPH + H(+)</text>
        <dbReference type="Rhea" id="RHEA:15761"/>
        <dbReference type="ChEBI" id="CHEBI:15378"/>
        <dbReference type="ChEBI" id="CHEBI:57476"/>
        <dbReference type="ChEBI" id="CHEBI:57783"/>
        <dbReference type="ChEBI" id="CHEBI:58349"/>
        <dbReference type="ChEBI" id="CHEBI:537519"/>
        <dbReference type="EC" id="1.1.1.3"/>
    </reaction>
    <physiologicalReaction direction="right-to-left" evidence="14">
        <dbReference type="Rhea" id="RHEA:15763"/>
    </physiologicalReaction>
</comment>
<dbReference type="SUPFAM" id="SSF55021">
    <property type="entry name" value="ACT-like"/>
    <property type="match status" value="1"/>
</dbReference>
<dbReference type="KEGG" id="wne:PIG85_04130"/>
<dbReference type="Gene3D" id="3.30.360.10">
    <property type="entry name" value="Dihydrodipicolinate Reductase, domain 2"/>
    <property type="match status" value="1"/>
</dbReference>
<evidence type="ECO:0000256" key="6">
    <source>
        <dbReference type="ARBA" id="ARBA00013376"/>
    </source>
</evidence>
<keyword evidence="7 18" id="KW-0028">Amino-acid biosynthesis</keyword>
<dbReference type="InterPro" id="IPR036291">
    <property type="entry name" value="NAD(P)-bd_dom_sf"/>
</dbReference>
<feature type="binding site" evidence="17">
    <location>
        <begin position="11"/>
        <end position="18"/>
    </location>
    <ligand>
        <name>NADP(+)</name>
        <dbReference type="ChEBI" id="CHEBI:58349"/>
    </ligand>
</feature>
<dbReference type="GO" id="GO:0009086">
    <property type="term" value="P:methionine biosynthetic process"/>
    <property type="evidence" value="ECO:0007669"/>
    <property type="project" value="UniProtKB-KW"/>
</dbReference>
<keyword evidence="9 17" id="KW-0521">NADP</keyword>
<dbReference type="InterPro" id="IPR001342">
    <property type="entry name" value="HDH_cat"/>
</dbReference>
<name>A0AB38XR81_9ACTO</name>
<dbReference type="Gene3D" id="3.30.70.260">
    <property type="match status" value="1"/>
</dbReference>
<evidence type="ECO:0000256" key="7">
    <source>
        <dbReference type="ARBA" id="ARBA00022605"/>
    </source>
</evidence>
<evidence type="ECO:0000256" key="10">
    <source>
        <dbReference type="ARBA" id="ARBA00023002"/>
    </source>
</evidence>
<evidence type="ECO:0000256" key="12">
    <source>
        <dbReference type="ARBA" id="ARBA00023167"/>
    </source>
</evidence>
<accession>A0AB38XR81</accession>
<evidence type="ECO:0000313" key="21">
    <source>
        <dbReference type="EMBL" id="WCE46845.1"/>
    </source>
</evidence>
<feature type="domain" description="ACT" evidence="20">
    <location>
        <begin position="353"/>
        <end position="427"/>
    </location>
</feature>
<evidence type="ECO:0000256" key="3">
    <source>
        <dbReference type="ARBA" id="ARBA00005062"/>
    </source>
</evidence>
<dbReference type="EMBL" id="CP116394">
    <property type="protein sequence ID" value="WCE46845.1"/>
    <property type="molecule type" value="Genomic_DNA"/>
</dbReference>
<dbReference type="Pfam" id="PF00742">
    <property type="entry name" value="Homoserine_dh"/>
    <property type="match status" value="1"/>
</dbReference>
<keyword evidence="10 18" id="KW-0560">Oxidoreductase</keyword>
<dbReference type="Pfam" id="PF01842">
    <property type="entry name" value="ACT"/>
    <property type="match status" value="1"/>
</dbReference>
<dbReference type="InterPro" id="IPR019811">
    <property type="entry name" value="HDH_CS"/>
</dbReference>
<dbReference type="InterPro" id="IPR002912">
    <property type="entry name" value="ACT_dom"/>
</dbReference>
<evidence type="ECO:0000256" key="14">
    <source>
        <dbReference type="ARBA" id="ARBA00048841"/>
    </source>
</evidence>
<feature type="binding site" evidence="17">
    <location>
        <position position="105"/>
    </location>
    <ligand>
        <name>NADPH</name>
        <dbReference type="ChEBI" id="CHEBI:57783"/>
    </ligand>
</feature>
<evidence type="ECO:0000256" key="15">
    <source>
        <dbReference type="ARBA" id="ARBA00049031"/>
    </source>
</evidence>
<evidence type="ECO:0000256" key="18">
    <source>
        <dbReference type="RuleBase" id="RU000579"/>
    </source>
</evidence>
<keyword evidence="8 18" id="KW-0791">Threonine biosynthesis</keyword>
<comment type="pathway">
    <text evidence="2 18">Amino-acid biosynthesis; L-threonine biosynthesis; L-threonine from L-aspartate: step 3/5.</text>
</comment>
<sequence>MSKEVVKIGVLGCGTVGTQVVRLLGERGRDLAARAGAPLEIVGICVSNLQAERDEAVDRSLLTTDANSVIDEADLVIELIGGIEPPRTLVRRALSAGKTVVTGNKALLAAHGPELYELAAEKCANLYYEAAVAGAVPVVYGLRESLLGDRINKVTGIVNGTTNYMLEQMDTAGRSYDEALAKAQELGFAEADPTADVDGFDAAAKCAILASLAFHTRVSLQDVPATGIRSITEQDSADAAFFDEKIKLVAVAERVQTEDGEALSLGVYPAVVPQSSALANINGAFNAVVVEAEAAGTLMFTGQGAGGVQTASAVLSDVVAGASHIAHGGSAPRENSYANLPILPASEGCHRYRLRVNVPDELGTLAELAQIFADEGVSISAVHQSANEDKVSVVLSTHKVAQKAIAKIRERLEATGVHVASVLVLEA</sequence>
<comment type="pathway">
    <text evidence="3 18">Amino-acid biosynthesis; L-methionine biosynthesis via de novo pathway; L-homoserine from L-aspartate: step 3/3.</text>
</comment>
<dbReference type="AlphaFoldDB" id="A0AB38XR81"/>
<dbReference type="EC" id="1.1.1.3" evidence="5 18"/>
<comment type="similarity">
    <text evidence="4 19">Belongs to the homoserine dehydrogenase family.</text>
</comment>
<evidence type="ECO:0000256" key="16">
    <source>
        <dbReference type="PIRSR" id="PIRSR000098-1"/>
    </source>
</evidence>
<dbReference type="PROSITE" id="PS01042">
    <property type="entry name" value="HOMOSER_DHGENASE"/>
    <property type="match status" value="1"/>
</dbReference>
<evidence type="ECO:0000256" key="5">
    <source>
        <dbReference type="ARBA" id="ARBA00013213"/>
    </source>
</evidence>
<dbReference type="Proteomes" id="UP001211044">
    <property type="component" value="Chromosome"/>
</dbReference>
<dbReference type="PROSITE" id="PS51671">
    <property type="entry name" value="ACT"/>
    <property type="match status" value="1"/>
</dbReference>
<dbReference type="Pfam" id="PF03447">
    <property type="entry name" value="NAD_binding_3"/>
    <property type="match status" value="1"/>
</dbReference>
<dbReference type="GO" id="GO:0004412">
    <property type="term" value="F:homoserine dehydrogenase activity"/>
    <property type="evidence" value="ECO:0007669"/>
    <property type="project" value="UniProtKB-EC"/>
</dbReference>
<evidence type="ECO:0000256" key="9">
    <source>
        <dbReference type="ARBA" id="ARBA00022857"/>
    </source>
</evidence>
<dbReference type="PANTHER" id="PTHR43331:SF1">
    <property type="entry name" value="HOMOSERINE DEHYDROGENASE"/>
    <property type="match status" value="1"/>
</dbReference>
<comment type="catalytic activity">
    <reaction evidence="15">
        <text>L-homoserine + NAD(+) = L-aspartate 4-semialdehyde + NADH + H(+)</text>
        <dbReference type="Rhea" id="RHEA:15757"/>
        <dbReference type="ChEBI" id="CHEBI:15378"/>
        <dbReference type="ChEBI" id="CHEBI:57476"/>
        <dbReference type="ChEBI" id="CHEBI:57540"/>
        <dbReference type="ChEBI" id="CHEBI:57945"/>
        <dbReference type="ChEBI" id="CHEBI:537519"/>
        <dbReference type="EC" id="1.1.1.3"/>
    </reaction>
    <physiologicalReaction direction="right-to-left" evidence="15">
        <dbReference type="Rhea" id="RHEA:15759"/>
    </physiologicalReaction>
</comment>
<feature type="binding site" evidence="17">
    <location>
        <position position="190"/>
    </location>
    <ligand>
        <name>L-homoserine</name>
        <dbReference type="ChEBI" id="CHEBI:57476"/>
    </ligand>
</feature>
<dbReference type="InterPro" id="IPR005106">
    <property type="entry name" value="Asp/hSer_DH_NAD-bd"/>
</dbReference>
<feature type="active site" description="Proton donor" evidence="16">
    <location>
        <position position="205"/>
    </location>
</feature>
<dbReference type="FunFam" id="3.30.360.10:FF:000005">
    <property type="entry name" value="Homoserine dehydrogenase"/>
    <property type="match status" value="1"/>
</dbReference>
<evidence type="ECO:0000259" key="20">
    <source>
        <dbReference type="PROSITE" id="PS51671"/>
    </source>
</evidence>
<evidence type="ECO:0000313" key="22">
    <source>
        <dbReference type="Proteomes" id="UP001211044"/>
    </source>
</evidence>
<evidence type="ECO:0000256" key="11">
    <source>
        <dbReference type="ARBA" id="ARBA00023053"/>
    </source>
</evidence>
<proteinExistence type="inferred from homology"/>
<evidence type="ECO:0000256" key="8">
    <source>
        <dbReference type="ARBA" id="ARBA00022697"/>
    </source>
</evidence>
<dbReference type="Gene3D" id="3.40.50.720">
    <property type="entry name" value="NAD(P)-binding Rossmann-like Domain"/>
    <property type="match status" value="1"/>
</dbReference>
<dbReference type="InterPro" id="IPR045865">
    <property type="entry name" value="ACT-like_dom_sf"/>
</dbReference>
<dbReference type="GO" id="GO:0050661">
    <property type="term" value="F:NADP binding"/>
    <property type="evidence" value="ECO:0007669"/>
    <property type="project" value="InterPro"/>
</dbReference>
<dbReference type="PANTHER" id="PTHR43331">
    <property type="entry name" value="HOMOSERINE DEHYDROGENASE"/>
    <property type="match status" value="1"/>
</dbReference>
<dbReference type="InterPro" id="IPR016204">
    <property type="entry name" value="HDH"/>
</dbReference>
<organism evidence="21 22">
    <name type="scientific">Winkia neuii subsp. anitrata</name>
    <dbReference type="NCBI Taxonomy" id="29318"/>
    <lineage>
        <taxon>Bacteria</taxon>
        <taxon>Bacillati</taxon>
        <taxon>Actinomycetota</taxon>
        <taxon>Actinomycetes</taxon>
        <taxon>Actinomycetales</taxon>
        <taxon>Actinomycetaceae</taxon>
        <taxon>Winkia</taxon>
    </lineage>
</organism>